<proteinExistence type="predicted"/>
<evidence type="ECO:0000313" key="3">
    <source>
        <dbReference type="Proteomes" id="UP001589748"/>
    </source>
</evidence>
<dbReference type="Proteomes" id="UP001589748">
    <property type="component" value="Unassembled WGS sequence"/>
</dbReference>
<feature type="transmembrane region" description="Helical" evidence="1">
    <location>
        <begin position="13"/>
        <end position="36"/>
    </location>
</feature>
<organism evidence="2 3">
    <name type="scientific">Kineococcus gynurae</name>
    <dbReference type="NCBI Taxonomy" id="452979"/>
    <lineage>
        <taxon>Bacteria</taxon>
        <taxon>Bacillati</taxon>
        <taxon>Actinomycetota</taxon>
        <taxon>Actinomycetes</taxon>
        <taxon>Kineosporiales</taxon>
        <taxon>Kineosporiaceae</taxon>
        <taxon>Kineococcus</taxon>
    </lineage>
</organism>
<name>A0ABV5LSZ9_9ACTN</name>
<accession>A0ABV5LSZ9</accession>
<keyword evidence="1" id="KW-1133">Transmembrane helix</keyword>
<sequence length="54" mass="6087">MYAWWWRVLPGPWWVRLLISLVVVAAVVAVCFEVVFPWVADRLAINDGTVDGSG</sequence>
<dbReference type="RefSeq" id="WP_380134935.1">
    <property type="nucleotide sequence ID" value="NZ_JBHLUI010000003.1"/>
</dbReference>
<comment type="caution">
    <text evidence="2">The sequence shown here is derived from an EMBL/GenBank/DDBJ whole genome shotgun (WGS) entry which is preliminary data.</text>
</comment>
<keyword evidence="3" id="KW-1185">Reference proteome</keyword>
<gene>
    <name evidence="2" type="ORF">ACFFVI_09415</name>
</gene>
<dbReference type="EMBL" id="JBHMDM010000004">
    <property type="protein sequence ID" value="MFB9377189.1"/>
    <property type="molecule type" value="Genomic_DNA"/>
</dbReference>
<evidence type="ECO:0000256" key="1">
    <source>
        <dbReference type="SAM" id="Phobius"/>
    </source>
</evidence>
<keyword evidence="1" id="KW-0812">Transmembrane</keyword>
<protein>
    <submittedName>
        <fullName evidence="2">Uncharacterized protein</fullName>
    </submittedName>
</protein>
<evidence type="ECO:0000313" key="2">
    <source>
        <dbReference type="EMBL" id="MFB9377189.1"/>
    </source>
</evidence>
<keyword evidence="1" id="KW-0472">Membrane</keyword>
<reference evidence="2 3" key="1">
    <citation type="submission" date="2024-09" db="EMBL/GenBank/DDBJ databases">
        <authorList>
            <person name="Sun Q."/>
            <person name="Mori K."/>
        </authorList>
    </citation>
    <scope>NUCLEOTIDE SEQUENCE [LARGE SCALE GENOMIC DNA]</scope>
    <source>
        <strain evidence="2 3">TISTR 1856</strain>
    </source>
</reference>